<protein>
    <recommendedName>
        <fullName evidence="5">Glycosyl hydrolase family 32 N-terminal domain-containing protein</fullName>
    </recommendedName>
</protein>
<dbReference type="InterPro" id="IPR023296">
    <property type="entry name" value="Glyco_hydro_beta-prop_sf"/>
</dbReference>
<feature type="transmembrane region" description="Helical" evidence="4">
    <location>
        <begin position="34"/>
        <end position="52"/>
    </location>
</feature>
<feature type="domain" description="Glycosyl hydrolase family 32 N-terminal" evidence="5">
    <location>
        <begin position="87"/>
        <end position="132"/>
    </location>
</feature>
<proteinExistence type="inferred from homology"/>
<gene>
    <name evidence="6" type="ORF">LCGC14_2980010</name>
</gene>
<evidence type="ECO:0000256" key="2">
    <source>
        <dbReference type="ARBA" id="ARBA00022801"/>
    </source>
</evidence>
<keyword evidence="2" id="KW-0378">Hydrolase</keyword>
<dbReference type="InterPro" id="IPR013148">
    <property type="entry name" value="Glyco_hydro_32_N"/>
</dbReference>
<evidence type="ECO:0000259" key="5">
    <source>
        <dbReference type="Pfam" id="PF00251"/>
    </source>
</evidence>
<dbReference type="PANTHER" id="PTHR31953">
    <property type="entry name" value="BETA-FRUCTOFURANOSIDASE, INSOLUBLE ISOENZYME CWINV1-RELATED"/>
    <property type="match status" value="1"/>
</dbReference>
<evidence type="ECO:0000256" key="1">
    <source>
        <dbReference type="ARBA" id="ARBA00009902"/>
    </source>
</evidence>
<dbReference type="EMBL" id="LAZR01060835">
    <property type="protein sequence ID" value="KKK64855.1"/>
    <property type="molecule type" value="Genomic_DNA"/>
</dbReference>
<name>A0A0F8XUF8_9ZZZZ</name>
<keyword evidence="4" id="KW-1133">Transmembrane helix</keyword>
<keyword evidence="3" id="KW-0326">Glycosidase</keyword>
<evidence type="ECO:0000256" key="3">
    <source>
        <dbReference type="ARBA" id="ARBA00023295"/>
    </source>
</evidence>
<dbReference type="InterPro" id="IPR050551">
    <property type="entry name" value="Fructan_Metab_Enzymes"/>
</dbReference>
<accession>A0A0F8XUF8</accession>
<sequence>ESDGPWTGPFVSLLIEVYLPEGKPSMSLKKNVDIFPVLLLATAILFGGNALGDTSDESTDREKTTVSGQKDLLHFDNDGKGIGDVLPFYWNGEYHVFYQAPPPKGVNFVSWGHSVSTDLVNWKILPYAILAGTPKILSKPTVYITVVSNSAQLGSRKRRGLRLLPDENVSGIPTFSGMRMSDNGGWSFPQLMLKHN</sequence>
<comment type="caution">
    <text evidence="6">The sequence shown here is derived from an EMBL/GenBank/DDBJ whole genome shotgun (WGS) entry which is preliminary data.</text>
</comment>
<dbReference type="Gene3D" id="2.115.10.20">
    <property type="entry name" value="Glycosyl hydrolase domain, family 43"/>
    <property type="match status" value="1"/>
</dbReference>
<comment type="similarity">
    <text evidence="1">Belongs to the glycosyl hydrolase 32 family.</text>
</comment>
<dbReference type="GO" id="GO:0016798">
    <property type="term" value="F:hydrolase activity, acting on glycosyl bonds"/>
    <property type="evidence" value="ECO:0007669"/>
    <property type="project" value="UniProtKB-KW"/>
</dbReference>
<dbReference type="Pfam" id="PF00251">
    <property type="entry name" value="Glyco_hydro_32N"/>
    <property type="match status" value="1"/>
</dbReference>
<evidence type="ECO:0000256" key="4">
    <source>
        <dbReference type="SAM" id="Phobius"/>
    </source>
</evidence>
<reference evidence="6" key="1">
    <citation type="journal article" date="2015" name="Nature">
        <title>Complex archaea that bridge the gap between prokaryotes and eukaryotes.</title>
        <authorList>
            <person name="Spang A."/>
            <person name="Saw J.H."/>
            <person name="Jorgensen S.L."/>
            <person name="Zaremba-Niedzwiedzka K."/>
            <person name="Martijn J."/>
            <person name="Lind A.E."/>
            <person name="van Eijk R."/>
            <person name="Schleper C."/>
            <person name="Guy L."/>
            <person name="Ettema T.J."/>
        </authorList>
    </citation>
    <scope>NUCLEOTIDE SEQUENCE</scope>
</reference>
<organism evidence="6">
    <name type="scientific">marine sediment metagenome</name>
    <dbReference type="NCBI Taxonomy" id="412755"/>
    <lineage>
        <taxon>unclassified sequences</taxon>
        <taxon>metagenomes</taxon>
        <taxon>ecological metagenomes</taxon>
    </lineage>
</organism>
<keyword evidence="4" id="KW-0812">Transmembrane</keyword>
<dbReference type="AlphaFoldDB" id="A0A0F8XUF8"/>
<keyword evidence="4" id="KW-0472">Membrane</keyword>
<dbReference type="SUPFAM" id="SSF75005">
    <property type="entry name" value="Arabinanase/levansucrase/invertase"/>
    <property type="match status" value="1"/>
</dbReference>
<feature type="non-terminal residue" evidence="6">
    <location>
        <position position="1"/>
    </location>
</feature>
<evidence type="ECO:0000313" key="6">
    <source>
        <dbReference type="EMBL" id="KKK64855.1"/>
    </source>
</evidence>